<dbReference type="OrthoDB" id="8872886at2759"/>
<keyword evidence="3" id="KW-1185">Reference proteome</keyword>
<evidence type="ECO:0000256" key="1">
    <source>
        <dbReference type="SAM" id="MobiDB-lite"/>
    </source>
</evidence>
<feature type="compositionally biased region" description="Polar residues" evidence="1">
    <location>
        <begin position="1064"/>
        <end position="1094"/>
    </location>
</feature>
<evidence type="ECO:0000313" key="2">
    <source>
        <dbReference type="EMBL" id="KAF3861230.1"/>
    </source>
</evidence>
<comment type="caution">
    <text evidence="2">The sequence shown here is derived from an EMBL/GenBank/DDBJ whole genome shotgun (WGS) entry which is preliminary data.</text>
</comment>
<sequence length="1348" mass="149506">MPELCLIGVGTKIKHFFAKQFAKLSIYRMAADMKKKFCPESHVETVESMTSFAEEVEELLRNESEEQKDNEVEVYLGLQNLLEGKSLMFNKMLSDLLFNNTTKGMIEPEIVPGVRRIFVAPPREAMLQEIRAKLSHFFGLFGWWMTNQAGSHSDRVEEALNAPDLLTPTDVGASYSAYSSAELGKETSPEVERIKMSVKVLVMKLVSQIYNKSKENSSLGDPKAVAENLFERVWAKVEGEDFKITPATFKNTDKVIYKELCKQWDGAARVLVKVNEGEQLADDVVASIFKYHLTNQPKKRGVVGRFFHAGSSLSVRMSDIAVDDIRPLFVHFCKRMSVEQWDLLDQGSSDDAVKVIVAELILKCVNLVTEAFLAIFKVTKTGVSEEYVRSCVGNILPQTFADVLDVKVPDDCDSAKSLTEMIVQEVMESANSVLNASADNSEGVYRHVTPPNRLGVMVSHACDMLKAFLAKMKGIFRLPERTESQEALIEVSDDGLEEEVTSNKSWQPETSDKGSIQASGDGSVRSRASVTGSVQSRASVTGSVQYRASVTGSVQSRASVGSVQSRASVTGSVQSRASVTGSVQSRASVTRSVQSRASVIESVQSKALSSRSVLSINLGLSTGSEGSFAIETEAVQNIIIKEFCGIEEPLLDNMKDTEIEVLKSDTSEWINSISGDIVRSIIEEVNSLEVRDSESPILEPEDMPELCLIGVGTKIKHFFAKQFAKLSIYRMAADMKKKFCPESHVETVESMTSFAEEVEELLRNESEEQKDNEVEVYLGLQNLLEGKSLMFNKMLSDLLFNNTTKGMIEPEIVPGVRRIFVAPPREAILQEIRAKLSHFFGLFGWWMTNQAGSHSDRVEEALNAPDLLTPTDVGASYSAYSSAELGKETSPEVERIKMSVKVLVMKLVSQIYNKSKENSSLGDPKAVAENLFERVWAKVEGEDFKITPATFKNTDKVIYKELCKQWDGAARVLVKVNEGEQLADDVVASIFKYHLTNQPKKRGVVGRFFHAGSSLSVRMSDIAVDDIRPLFVHFCKRMSVEQKKESQEALIEVSDDGLEEEVTSNKSWQPETSDKGSIQASGDGSVRSRASVTGSVQYRASSRASVTGSVQSRASVTGSVQSRASVTRSVQSRASVIESVQSKALSSRSVLSINLGLSTGSEGNFAIETEAVQNIIIKEFCGIEEPLLDNMKDTEIEFLNLTPPRDIVRSIIEEVNSLEVRDSESPIFRARRYARTVLDRIGTKIKHFFAKLCQTVNLSDGGRHEEKFCPESHVEELLRNESEEQKDNEVEVYLGLQKPFRGKSLMFNKMLSDLLFNNTTKGMIEPEIVPGVRRIFVAPPREAILQEN</sequence>
<proteinExistence type="predicted"/>
<organism evidence="2 3">
    <name type="scientific">Dissostichus mawsoni</name>
    <name type="common">Antarctic cod</name>
    <dbReference type="NCBI Taxonomy" id="36200"/>
    <lineage>
        <taxon>Eukaryota</taxon>
        <taxon>Metazoa</taxon>
        <taxon>Chordata</taxon>
        <taxon>Craniata</taxon>
        <taxon>Vertebrata</taxon>
        <taxon>Euteleostomi</taxon>
        <taxon>Actinopterygii</taxon>
        <taxon>Neopterygii</taxon>
        <taxon>Teleostei</taxon>
        <taxon>Neoteleostei</taxon>
        <taxon>Acanthomorphata</taxon>
        <taxon>Eupercaria</taxon>
        <taxon>Perciformes</taxon>
        <taxon>Notothenioidei</taxon>
        <taxon>Nototheniidae</taxon>
        <taxon>Dissostichus</taxon>
    </lineage>
</organism>
<reference evidence="2 3" key="1">
    <citation type="submission" date="2020-03" db="EMBL/GenBank/DDBJ databases">
        <title>Dissostichus mawsoni Genome sequencing and assembly.</title>
        <authorList>
            <person name="Park H."/>
        </authorList>
    </citation>
    <scope>NUCLEOTIDE SEQUENCE [LARGE SCALE GENOMIC DNA]</scope>
    <source>
        <strain evidence="2">DM0001</strain>
        <tissue evidence="2">Muscle</tissue>
    </source>
</reference>
<gene>
    <name evidence="2" type="ORF">F7725_000006</name>
</gene>
<evidence type="ECO:0000313" key="3">
    <source>
        <dbReference type="Proteomes" id="UP000518266"/>
    </source>
</evidence>
<name>A0A7J5ZHW4_DISMA</name>
<dbReference type="Proteomes" id="UP000518266">
    <property type="component" value="Unassembled WGS sequence"/>
</dbReference>
<protein>
    <submittedName>
        <fullName evidence="2">Uncharacterized protein</fullName>
    </submittedName>
</protein>
<feature type="region of interest" description="Disordered" evidence="1">
    <location>
        <begin position="1054"/>
        <end position="1094"/>
    </location>
</feature>
<feature type="region of interest" description="Disordered" evidence="1">
    <location>
        <begin position="491"/>
        <end position="534"/>
    </location>
</feature>
<feature type="compositionally biased region" description="Acidic residues" evidence="1">
    <location>
        <begin position="491"/>
        <end position="500"/>
    </location>
</feature>
<feature type="compositionally biased region" description="Polar residues" evidence="1">
    <location>
        <begin position="502"/>
        <end position="534"/>
    </location>
</feature>
<dbReference type="EMBL" id="JAAKFY010000001">
    <property type="protein sequence ID" value="KAF3861230.1"/>
    <property type="molecule type" value="Genomic_DNA"/>
</dbReference>
<accession>A0A7J5ZHW4</accession>